<gene>
    <name evidence="2" type="ORF">QTO34_014330</name>
</gene>
<organism evidence="2 3">
    <name type="scientific">Cnephaeus nilssonii</name>
    <name type="common">Northern bat</name>
    <name type="synonym">Eptesicus nilssonii</name>
    <dbReference type="NCBI Taxonomy" id="3371016"/>
    <lineage>
        <taxon>Eukaryota</taxon>
        <taxon>Metazoa</taxon>
        <taxon>Chordata</taxon>
        <taxon>Craniata</taxon>
        <taxon>Vertebrata</taxon>
        <taxon>Euteleostomi</taxon>
        <taxon>Mammalia</taxon>
        <taxon>Eutheria</taxon>
        <taxon>Laurasiatheria</taxon>
        <taxon>Chiroptera</taxon>
        <taxon>Yangochiroptera</taxon>
        <taxon>Vespertilionidae</taxon>
        <taxon>Cnephaeus</taxon>
    </lineage>
</organism>
<protein>
    <submittedName>
        <fullName evidence="2">Uncharacterized protein</fullName>
    </submittedName>
</protein>
<dbReference type="Proteomes" id="UP001177744">
    <property type="component" value="Unassembled WGS sequence"/>
</dbReference>
<evidence type="ECO:0000313" key="3">
    <source>
        <dbReference type="Proteomes" id="UP001177744"/>
    </source>
</evidence>
<dbReference type="AlphaFoldDB" id="A0AA40I651"/>
<dbReference type="EMBL" id="JAULJE010000004">
    <property type="protein sequence ID" value="KAK1343777.1"/>
    <property type="molecule type" value="Genomic_DNA"/>
</dbReference>
<reference evidence="2" key="1">
    <citation type="submission" date="2023-06" db="EMBL/GenBank/DDBJ databases">
        <title>Reference genome for the Northern bat (Eptesicus nilssonii), a most northern bat species.</title>
        <authorList>
            <person name="Laine V.N."/>
            <person name="Pulliainen A.T."/>
            <person name="Lilley T.M."/>
        </authorList>
    </citation>
    <scope>NUCLEOTIDE SEQUENCE</scope>
    <source>
        <strain evidence="2">BLF_Eptnil</strain>
        <tissue evidence="2">Kidney</tissue>
    </source>
</reference>
<feature type="compositionally biased region" description="Pro residues" evidence="1">
    <location>
        <begin position="40"/>
        <end position="53"/>
    </location>
</feature>
<evidence type="ECO:0000313" key="2">
    <source>
        <dbReference type="EMBL" id="KAK1343777.1"/>
    </source>
</evidence>
<sequence>MLAGFKHQSSESSAPPPTPLAISGRFKPHPRPTDRLRLVLPPPEPPCFHPSPEPQGSSAPSWLRRGMEASRLLQNIEYHFLAAPALAPSPGRWAVSVLSASSGWWTDVLPDEAWIGAKPRSQVPAAALASHEPSFWLSGVPPADRRLREVRKMQKFEASRHCFMRFKDISHLHNIKVQVKQQILRTLMISNVKKRLKMRTLTGDWKKLIITPLDNFEGFKTSVKEVITVEIARELNLEVEPEAVTELLQSHNKTNG</sequence>
<evidence type="ECO:0000256" key="1">
    <source>
        <dbReference type="SAM" id="MobiDB-lite"/>
    </source>
</evidence>
<keyword evidence="3" id="KW-1185">Reference proteome</keyword>
<comment type="caution">
    <text evidence="2">The sequence shown here is derived from an EMBL/GenBank/DDBJ whole genome shotgun (WGS) entry which is preliminary data.</text>
</comment>
<name>A0AA40I651_CNENI</name>
<proteinExistence type="predicted"/>
<feature type="region of interest" description="Disordered" evidence="1">
    <location>
        <begin position="1"/>
        <end position="61"/>
    </location>
</feature>
<accession>A0AA40I651</accession>